<keyword evidence="2" id="KW-1185">Reference proteome</keyword>
<sequence length="60" mass="6575">MVHKNRSSYAKIISKILNLLFGVNGINLNFYCGSSPPDGMPPAWVASSLPPLEARGGDWW</sequence>
<comment type="caution">
    <text evidence="1">The sequence shown here is derived from an EMBL/GenBank/DDBJ whole genome shotgun (WGS) entry which is preliminary data.</text>
</comment>
<dbReference type="Proteomes" id="UP000238479">
    <property type="component" value="Chromosome 4"/>
</dbReference>
<dbReference type="AlphaFoldDB" id="A0A2P6QUN2"/>
<gene>
    <name evidence="1" type="ORF">RchiOBHm_Chr4g0407661</name>
</gene>
<proteinExistence type="predicted"/>
<evidence type="ECO:0000313" key="2">
    <source>
        <dbReference type="Proteomes" id="UP000238479"/>
    </source>
</evidence>
<reference evidence="1 2" key="1">
    <citation type="journal article" date="2018" name="Nat. Genet.">
        <title>The Rosa genome provides new insights in the design of modern roses.</title>
        <authorList>
            <person name="Bendahmane M."/>
        </authorList>
    </citation>
    <scope>NUCLEOTIDE SEQUENCE [LARGE SCALE GENOMIC DNA]</scope>
    <source>
        <strain evidence="2">cv. Old Blush</strain>
    </source>
</reference>
<dbReference type="EMBL" id="PDCK01000042">
    <property type="protein sequence ID" value="PRQ37888.1"/>
    <property type="molecule type" value="Genomic_DNA"/>
</dbReference>
<accession>A0A2P6QUN2</accession>
<evidence type="ECO:0000313" key="1">
    <source>
        <dbReference type="EMBL" id="PRQ37888.1"/>
    </source>
</evidence>
<protein>
    <submittedName>
        <fullName evidence="1">Uncharacterized protein</fullName>
    </submittedName>
</protein>
<organism evidence="1 2">
    <name type="scientific">Rosa chinensis</name>
    <name type="common">China rose</name>
    <dbReference type="NCBI Taxonomy" id="74649"/>
    <lineage>
        <taxon>Eukaryota</taxon>
        <taxon>Viridiplantae</taxon>
        <taxon>Streptophyta</taxon>
        <taxon>Embryophyta</taxon>
        <taxon>Tracheophyta</taxon>
        <taxon>Spermatophyta</taxon>
        <taxon>Magnoliopsida</taxon>
        <taxon>eudicotyledons</taxon>
        <taxon>Gunneridae</taxon>
        <taxon>Pentapetalae</taxon>
        <taxon>rosids</taxon>
        <taxon>fabids</taxon>
        <taxon>Rosales</taxon>
        <taxon>Rosaceae</taxon>
        <taxon>Rosoideae</taxon>
        <taxon>Rosoideae incertae sedis</taxon>
        <taxon>Rosa</taxon>
    </lineage>
</organism>
<name>A0A2P6QUN2_ROSCH</name>
<dbReference type="Gramene" id="PRQ37888">
    <property type="protein sequence ID" value="PRQ37888"/>
    <property type="gene ID" value="RchiOBHm_Chr4g0407661"/>
</dbReference>